<reference evidence="6 7" key="1">
    <citation type="submission" date="2024-07" db="EMBL/GenBank/DDBJ databases">
        <title>Chromosome-level genome assembly of the water stick insect Ranatra chinensis (Heteroptera: Nepidae).</title>
        <authorList>
            <person name="Liu X."/>
        </authorList>
    </citation>
    <scope>NUCLEOTIDE SEQUENCE [LARGE SCALE GENOMIC DNA]</scope>
    <source>
        <strain evidence="6">Cailab_2021Rc</strain>
        <tissue evidence="6">Muscle</tissue>
    </source>
</reference>
<protein>
    <submittedName>
        <fullName evidence="6">Uncharacterized protein</fullName>
    </submittedName>
</protein>
<dbReference type="GO" id="GO:0016020">
    <property type="term" value="C:membrane"/>
    <property type="evidence" value="ECO:0007669"/>
    <property type="project" value="UniProtKB-SubCell"/>
</dbReference>
<dbReference type="SUPFAM" id="SSF46966">
    <property type="entry name" value="Spectrin repeat"/>
    <property type="match status" value="2"/>
</dbReference>
<dbReference type="Gene3D" id="1.20.58.60">
    <property type="match status" value="1"/>
</dbReference>
<name>A0ABD0Z6U1_9HEMI</name>
<dbReference type="InterPro" id="IPR052403">
    <property type="entry name" value="LINC-complex_assoc"/>
</dbReference>
<evidence type="ECO:0000313" key="6">
    <source>
        <dbReference type="EMBL" id="KAL1139462.1"/>
    </source>
</evidence>
<dbReference type="EMBL" id="JBFDAA010000002">
    <property type="protein sequence ID" value="KAL1139462.1"/>
    <property type="molecule type" value="Genomic_DNA"/>
</dbReference>
<comment type="caution">
    <text evidence="6">The sequence shown here is derived from an EMBL/GenBank/DDBJ whole genome shotgun (WGS) entry which is preliminary data.</text>
</comment>
<organism evidence="6 7">
    <name type="scientific">Ranatra chinensis</name>
    <dbReference type="NCBI Taxonomy" id="642074"/>
    <lineage>
        <taxon>Eukaryota</taxon>
        <taxon>Metazoa</taxon>
        <taxon>Ecdysozoa</taxon>
        <taxon>Arthropoda</taxon>
        <taxon>Hexapoda</taxon>
        <taxon>Insecta</taxon>
        <taxon>Pterygota</taxon>
        <taxon>Neoptera</taxon>
        <taxon>Paraneoptera</taxon>
        <taxon>Hemiptera</taxon>
        <taxon>Heteroptera</taxon>
        <taxon>Panheteroptera</taxon>
        <taxon>Nepomorpha</taxon>
        <taxon>Nepidae</taxon>
        <taxon>Ranatrinae</taxon>
        <taxon>Ranatra</taxon>
    </lineage>
</organism>
<accession>A0ABD0Z6U1</accession>
<evidence type="ECO:0000256" key="2">
    <source>
        <dbReference type="ARBA" id="ARBA00022692"/>
    </source>
</evidence>
<dbReference type="PANTHER" id="PTHR47535">
    <property type="entry name" value="MUSCLE-SPECIFIC PROTEIN 300 KDA, ISOFORM G"/>
    <property type="match status" value="1"/>
</dbReference>
<keyword evidence="4" id="KW-1133">Transmembrane helix</keyword>
<evidence type="ECO:0000256" key="5">
    <source>
        <dbReference type="ARBA" id="ARBA00023136"/>
    </source>
</evidence>
<evidence type="ECO:0000313" key="7">
    <source>
        <dbReference type="Proteomes" id="UP001558652"/>
    </source>
</evidence>
<keyword evidence="2" id="KW-0812">Transmembrane</keyword>
<keyword evidence="5" id="KW-0472">Membrane</keyword>
<evidence type="ECO:0000256" key="1">
    <source>
        <dbReference type="ARBA" id="ARBA00004370"/>
    </source>
</evidence>
<evidence type="ECO:0000256" key="4">
    <source>
        <dbReference type="ARBA" id="ARBA00022989"/>
    </source>
</evidence>
<sequence length="245" mass="27873">MHQEIIGNQPLVASVCEKAQQLVDQTKDTSLNTYLLSIKELFNNIVSKSQDLLNKLECSVADHTEFSLKCQAVRDWLNTEKDRVNVCNDMTGEKADIKKRIESLKGISDNIKEGICKLEQLKTLSSTVKKTTTKSGISFLEKDINKLEGSYKKLIEQVVEEHKVYKSKLQETSTWLTPLEDKLKFVESETCFENKNKMLQSLVAELEQASPWLNNLTTAGERLYPDTAASGRDTIRTELRAIRDR</sequence>
<proteinExistence type="predicted"/>
<gene>
    <name evidence="6" type="ORF">AAG570_006446</name>
</gene>
<evidence type="ECO:0000256" key="3">
    <source>
        <dbReference type="ARBA" id="ARBA00022737"/>
    </source>
</evidence>
<dbReference type="AlphaFoldDB" id="A0ABD0Z6U1"/>
<comment type="subcellular location">
    <subcellularLocation>
        <location evidence="1">Membrane</location>
    </subcellularLocation>
</comment>
<keyword evidence="7" id="KW-1185">Reference proteome</keyword>
<keyword evidence="3" id="KW-0677">Repeat</keyword>
<dbReference type="PANTHER" id="PTHR47535:SF1">
    <property type="entry name" value="NESPRIN-1"/>
    <property type="match status" value="1"/>
</dbReference>
<dbReference type="Proteomes" id="UP001558652">
    <property type="component" value="Unassembled WGS sequence"/>
</dbReference>